<evidence type="ECO:0000256" key="5">
    <source>
        <dbReference type="ARBA" id="ARBA00013143"/>
    </source>
</evidence>
<dbReference type="SUPFAM" id="SSF52283">
    <property type="entry name" value="Formate/glycerate dehydrogenase catalytic domain-like"/>
    <property type="match status" value="1"/>
</dbReference>
<feature type="domain" description="ACT" evidence="13">
    <location>
        <begin position="321"/>
        <end position="394"/>
    </location>
</feature>
<dbReference type="InterPro" id="IPR002912">
    <property type="entry name" value="ACT_dom"/>
</dbReference>
<dbReference type="Gene3D" id="3.30.70.260">
    <property type="match status" value="1"/>
</dbReference>
<dbReference type="Pfam" id="PF00389">
    <property type="entry name" value="2-Hacid_dh"/>
    <property type="match status" value="1"/>
</dbReference>
<protein>
    <recommendedName>
        <fullName evidence="6">D-3-phosphoglycerate dehydrogenase</fullName>
        <ecNumber evidence="4">1.1.1.399</ecNumber>
        <ecNumber evidence="5">1.1.1.95</ecNumber>
    </recommendedName>
    <alternativeName>
        <fullName evidence="9">2-oxoglutarate reductase</fullName>
    </alternativeName>
</protein>
<sequence length="394" mass="43344">MTFNIKTIGNNIDEEGLKEFGTDFAIDKVAENEAEGFICRAQNFHDYEFSKKLLAIGRAGAGFNNIPVERAASEGIVVFNAPGGNANAVKELVIAMMIFGSRNLKPANKWLSDQMGTDKSIDLAVEKGKKAFAGAEIAGKTIGIIGLGNIGSRVANDAESLGMKVLGYDPYIAVERAWEISSHVQRVTSLDEIFAKADYITIHTPLTDETRNMYSAVNFVKMKKGVVVLNFARDEITNKEDVLDFIENGTIRYFATDFGSEKFYHNDGIFVTPHLGGSTAEASLNCTKMVAHSLERYLKTGEIINSVNFPRVRQAMLTPYRVTLINKNVPGVVARISDAVAQENINLANIVNRSQGDFAYTLLDLDESDESKVEALVGHFKDSENIVRVRVIKK</sequence>
<comment type="catalytic activity">
    <reaction evidence="11">
        <text>(2R)-3-phosphoglycerate + NAD(+) = 3-phosphooxypyruvate + NADH + H(+)</text>
        <dbReference type="Rhea" id="RHEA:12641"/>
        <dbReference type="ChEBI" id="CHEBI:15378"/>
        <dbReference type="ChEBI" id="CHEBI:18110"/>
        <dbReference type="ChEBI" id="CHEBI:57540"/>
        <dbReference type="ChEBI" id="CHEBI:57945"/>
        <dbReference type="ChEBI" id="CHEBI:58272"/>
        <dbReference type="EC" id="1.1.1.95"/>
    </reaction>
</comment>
<dbReference type="PANTHER" id="PTHR42938:SF47">
    <property type="entry name" value="HYDROXYPYRUVATE REDUCTASE"/>
    <property type="match status" value="1"/>
</dbReference>
<comment type="similarity">
    <text evidence="3 12">Belongs to the D-isomer specific 2-hydroxyacid dehydrogenase family.</text>
</comment>
<comment type="pathway">
    <text evidence="2">Amino-acid biosynthesis; L-serine biosynthesis; L-serine from 3-phospho-D-glycerate: step 1/3.</text>
</comment>
<dbReference type="EC" id="1.1.1.95" evidence="5"/>
<dbReference type="InterPro" id="IPR006139">
    <property type="entry name" value="D-isomer_2_OHA_DH_cat_dom"/>
</dbReference>
<dbReference type="EC" id="1.1.1.399" evidence="4"/>
<evidence type="ECO:0000256" key="7">
    <source>
        <dbReference type="ARBA" id="ARBA00023002"/>
    </source>
</evidence>
<dbReference type="CDD" id="cd12174">
    <property type="entry name" value="PGDH_like_3"/>
    <property type="match status" value="1"/>
</dbReference>
<evidence type="ECO:0000256" key="12">
    <source>
        <dbReference type="RuleBase" id="RU003719"/>
    </source>
</evidence>
<dbReference type="EMBL" id="JBHSGD010000001">
    <property type="protein sequence ID" value="MFC4651561.1"/>
    <property type="molecule type" value="Genomic_DNA"/>
</dbReference>
<dbReference type="GO" id="GO:0004617">
    <property type="term" value="F:phosphoglycerate dehydrogenase activity"/>
    <property type="evidence" value="ECO:0007669"/>
    <property type="project" value="UniProtKB-EC"/>
</dbReference>
<dbReference type="InterPro" id="IPR045865">
    <property type="entry name" value="ACT-like_dom_sf"/>
</dbReference>
<dbReference type="SUPFAM" id="SSF51735">
    <property type="entry name" value="NAD(P)-binding Rossmann-fold domains"/>
    <property type="match status" value="1"/>
</dbReference>
<evidence type="ECO:0000313" key="14">
    <source>
        <dbReference type="EMBL" id="MFC4651561.1"/>
    </source>
</evidence>
<dbReference type="PROSITE" id="PS00065">
    <property type="entry name" value="D_2_HYDROXYACID_DH_1"/>
    <property type="match status" value="1"/>
</dbReference>
<dbReference type="SUPFAM" id="SSF55021">
    <property type="entry name" value="ACT-like"/>
    <property type="match status" value="1"/>
</dbReference>
<gene>
    <name evidence="14" type="ORF">ACFO26_01385</name>
</gene>
<evidence type="ECO:0000256" key="1">
    <source>
        <dbReference type="ARBA" id="ARBA00003800"/>
    </source>
</evidence>
<dbReference type="Gene3D" id="3.40.50.720">
    <property type="entry name" value="NAD(P)-binding Rossmann-like Domain"/>
    <property type="match status" value="2"/>
</dbReference>
<comment type="catalytic activity">
    <reaction evidence="10">
        <text>(R)-2-hydroxyglutarate + NAD(+) = 2-oxoglutarate + NADH + H(+)</text>
        <dbReference type="Rhea" id="RHEA:49612"/>
        <dbReference type="ChEBI" id="CHEBI:15378"/>
        <dbReference type="ChEBI" id="CHEBI:15801"/>
        <dbReference type="ChEBI" id="CHEBI:16810"/>
        <dbReference type="ChEBI" id="CHEBI:57540"/>
        <dbReference type="ChEBI" id="CHEBI:57945"/>
        <dbReference type="EC" id="1.1.1.399"/>
    </reaction>
</comment>
<dbReference type="PANTHER" id="PTHR42938">
    <property type="entry name" value="FORMATE DEHYDROGENASE 1"/>
    <property type="match status" value="1"/>
</dbReference>
<dbReference type="Pfam" id="PF02826">
    <property type="entry name" value="2-Hacid_dh_C"/>
    <property type="match status" value="1"/>
</dbReference>
<dbReference type="InterPro" id="IPR029752">
    <property type="entry name" value="D-isomer_DH_CS1"/>
</dbReference>
<evidence type="ECO:0000256" key="9">
    <source>
        <dbReference type="ARBA" id="ARBA00030455"/>
    </source>
</evidence>
<evidence type="ECO:0000259" key="13">
    <source>
        <dbReference type="PROSITE" id="PS51671"/>
    </source>
</evidence>
<dbReference type="RefSeq" id="WP_213534191.1">
    <property type="nucleotide sequence ID" value="NZ_BOVQ01000003.1"/>
</dbReference>
<name>A0ABV9JAW5_9LACT</name>
<keyword evidence="8" id="KW-0520">NAD</keyword>
<dbReference type="InterPro" id="IPR036291">
    <property type="entry name" value="NAD(P)-bd_dom_sf"/>
</dbReference>
<dbReference type="Proteomes" id="UP001595987">
    <property type="component" value="Unassembled WGS sequence"/>
</dbReference>
<keyword evidence="15" id="KW-1185">Reference proteome</keyword>
<dbReference type="PROSITE" id="PS51671">
    <property type="entry name" value="ACT"/>
    <property type="match status" value="1"/>
</dbReference>
<comment type="caution">
    <text evidence="14">The sequence shown here is derived from an EMBL/GenBank/DDBJ whole genome shotgun (WGS) entry which is preliminary data.</text>
</comment>
<proteinExistence type="inferred from homology"/>
<evidence type="ECO:0000313" key="15">
    <source>
        <dbReference type="Proteomes" id="UP001595987"/>
    </source>
</evidence>
<dbReference type="InterPro" id="IPR006140">
    <property type="entry name" value="D-isomer_DH_NAD-bd"/>
</dbReference>
<comment type="function">
    <text evidence="1">Catalyzes the reversible oxidation of 3-phospho-D-glycerate to 3-phosphonooxypyruvate, the first step of the phosphorylated L-serine biosynthesis pathway. Also catalyzes the reversible oxidation of 2-hydroxyglutarate to 2-oxoglutarate.</text>
</comment>
<evidence type="ECO:0000256" key="8">
    <source>
        <dbReference type="ARBA" id="ARBA00023027"/>
    </source>
</evidence>
<evidence type="ECO:0000256" key="4">
    <source>
        <dbReference type="ARBA" id="ARBA00013001"/>
    </source>
</evidence>
<evidence type="ECO:0000256" key="3">
    <source>
        <dbReference type="ARBA" id="ARBA00005854"/>
    </source>
</evidence>
<reference evidence="15" key="1">
    <citation type="journal article" date="2019" name="Int. J. Syst. Evol. Microbiol.">
        <title>The Global Catalogue of Microorganisms (GCM) 10K type strain sequencing project: providing services to taxonomists for standard genome sequencing and annotation.</title>
        <authorList>
            <consortium name="The Broad Institute Genomics Platform"/>
            <consortium name="The Broad Institute Genome Sequencing Center for Infectious Disease"/>
            <person name="Wu L."/>
            <person name="Ma J."/>
        </authorList>
    </citation>
    <scope>NUCLEOTIDE SEQUENCE [LARGE SCALE GENOMIC DNA]</scope>
    <source>
        <strain evidence="15">CCUG 63287</strain>
    </source>
</reference>
<evidence type="ECO:0000256" key="10">
    <source>
        <dbReference type="ARBA" id="ARBA00048126"/>
    </source>
</evidence>
<evidence type="ECO:0000256" key="11">
    <source>
        <dbReference type="ARBA" id="ARBA00048731"/>
    </source>
</evidence>
<evidence type="ECO:0000256" key="6">
    <source>
        <dbReference type="ARBA" id="ARBA00021582"/>
    </source>
</evidence>
<keyword evidence="7 12" id="KW-0560">Oxidoreductase</keyword>
<accession>A0ABV9JAW5</accession>
<evidence type="ECO:0000256" key="2">
    <source>
        <dbReference type="ARBA" id="ARBA00005216"/>
    </source>
</evidence>
<organism evidence="14 15">
    <name type="scientific">Lactococcus nasutitermitis</name>
    <dbReference type="NCBI Taxonomy" id="1652957"/>
    <lineage>
        <taxon>Bacteria</taxon>
        <taxon>Bacillati</taxon>
        <taxon>Bacillota</taxon>
        <taxon>Bacilli</taxon>
        <taxon>Lactobacillales</taxon>
        <taxon>Streptococcaceae</taxon>
        <taxon>Lactococcus</taxon>
    </lineage>
</organism>